<protein>
    <recommendedName>
        <fullName evidence="9">Signal recognition particle protein</fullName>
        <ecNumber evidence="9">3.6.5.4</ecNumber>
    </recommendedName>
    <alternativeName>
        <fullName evidence="9">Fifty-four homolog</fullName>
    </alternativeName>
</protein>
<dbReference type="Proteomes" id="UP000671995">
    <property type="component" value="Chromosome"/>
</dbReference>
<dbReference type="SMART" id="SM00962">
    <property type="entry name" value="SRP54"/>
    <property type="match status" value="1"/>
</dbReference>
<comment type="subunit">
    <text evidence="9">Part of the signal recognition particle protein translocation system, which is composed of SRP and FtsY.</text>
</comment>
<keyword evidence="3 9" id="KW-0378">Hydrolase</keyword>
<proteinExistence type="inferred from homology"/>
<dbReference type="InterPro" id="IPR013822">
    <property type="entry name" value="Signal_recog_particl_SRP54_hlx"/>
</dbReference>
<dbReference type="Pfam" id="PF02881">
    <property type="entry name" value="SRP54_N"/>
    <property type="match status" value="1"/>
</dbReference>
<dbReference type="InterPro" id="IPR000897">
    <property type="entry name" value="SRP54_GTPase_dom"/>
</dbReference>
<evidence type="ECO:0000256" key="7">
    <source>
        <dbReference type="ARBA" id="ARBA00023274"/>
    </source>
</evidence>
<dbReference type="NCBIfam" id="TIGR00959">
    <property type="entry name" value="ffh"/>
    <property type="match status" value="1"/>
</dbReference>
<dbReference type="GO" id="GO:0003924">
    <property type="term" value="F:GTPase activity"/>
    <property type="evidence" value="ECO:0007669"/>
    <property type="project" value="UniProtKB-UniRule"/>
</dbReference>
<keyword evidence="2 9" id="KW-0547">Nucleotide-binding</keyword>
<feature type="binding site" evidence="9">
    <location>
        <begin position="108"/>
        <end position="115"/>
    </location>
    <ligand>
        <name>GTP</name>
        <dbReference type="ChEBI" id="CHEBI:37565"/>
    </ligand>
</feature>
<evidence type="ECO:0000256" key="5">
    <source>
        <dbReference type="ARBA" id="ARBA00023134"/>
    </source>
</evidence>
<dbReference type="Gene3D" id="3.40.50.300">
    <property type="entry name" value="P-loop containing nucleotide triphosphate hydrolases"/>
    <property type="match status" value="1"/>
</dbReference>
<feature type="binding site" evidence="9">
    <location>
        <begin position="189"/>
        <end position="193"/>
    </location>
    <ligand>
        <name>GTP</name>
        <dbReference type="ChEBI" id="CHEBI:37565"/>
    </ligand>
</feature>
<dbReference type="Gene3D" id="1.20.120.140">
    <property type="entry name" value="Signal recognition particle SRP54, nucleotide-binding domain"/>
    <property type="match status" value="1"/>
</dbReference>
<dbReference type="InterPro" id="IPR027417">
    <property type="entry name" value="P-loop_NTPase"/>
</dbReference>
<comment type="catalytic activity">
    <reaction evidence="8 9">
        <text>GTP + H2O = GDP + phosphate + H(+)</text>
        <dbReference type="Rhea" id="RHEA:19669"/>
        <dbReference type="ChEBI" id="CHEBI:15377"/>
        <dbReference type="ChEBI" id="CHEBI:15378"/>
        <dbReference type="ChEBI" id="CHEBI:37565"/>
        <dbReference type="ChEBI" id="CHEBI:43474"/>
        <dbReference type="ChEBI" id="CHEBI:58189"/>
        <dbReference type="EC" id="3.6.5.4"/>
    </reaction>
</comment>
<feature type="binding site" evidence="9">
    <location>
        <begin position="247"/>
        <end position="250"/>
    </location>
    <ligand>
        <name>GTP</name>
        <dbReference type="ChEBI" id="CHEBI:37565"/>
    </ligand>
</feature>
<dbReference type="GO" id="GO:0005525">
    <property type="term" value="F:GTP binding"/>
    <property type="evidence" value="ECO:0007669"/>
    <property type="project" value="UniProtKB-UniRule"/>
</dbReference>
<dbReference type="HAMAP" id="MF_00306">
    <property type="entry name" value="SRP54"/>
    <property type="match status" value="1"/>
</dbReference>
<sequence length="455" mass="49404">MLEKLTNTFSDIVRTISGKSSITEKNIEETVEKIKMALLEADVNLRVVRRFVNSTIEEAKGEKVLRAVDPGQQFVKIIYDKICALLGSTKTDLSLKGPDTQSVILLLGLQGSGKTTAAHKLAARFKKEGRHPLLAACDLVRPAAVEQLSILGEKIGVPVYKEESKDAVGVAKNAVAFAKKNGHDIIIIDTAGRLQIDEVMMKELAAVKKAVNPEETVLVADAMTGQNAVDIAKTFDEQLGITGIALTKFDSDARGGAALSLRSITGKPILFIGTGEKTEDFEVFHPERIASRILGMGDIVTLVEKAQETIDAAAAEKMQQKMARNEFTLDDMLEQFRNVKKMGSIQSLIEMMPGLAAQMGGRDIDTSGMKRQEAIILSMTKKERANHLIIGPSRRKRIAKGSGTSVAEVNKLIKQFEKSKLMMKKLGRNRGMQAKMMQQLAGAGKMPGAGFPGSI</sequence>
<comment type="subcellular location">
    <subcellularLocation>
        <location evidence="9">Cytoplasm</location>
    </subcellularLocation>
    <text evidence="9">The SRP-RNC complex is targeted to the cytoplasmic membrane.</text>
</comment>
<evidence type="ECO:0000256" key="2">
    <source>
        <dbReference type="ARBA" id="ARBA00022741"/>
    </source>
</evidence>
<keyword evidence="7 9" id="KW-0687">Ribonucleoprotein</keyword>
<dbReference type="InterPro" id="IPR004780">
    <property type="entry name" value="SRP"/>
</dbReference>
<dbReference type="SUPFAM" id="SSF52540">
    <property type="entry name" value="P-loop containing nucleoside triphosphate hydrolases"/>
    <property type="match status" value="1"/>
</dbReference>
<comment type="domain">
    <text evidence="9">Composed of three domains: the N-terminal N domain, which is responsible for interactions with the ribosome, the central G domain, which binds GTP, and the C-terminal M domain, which binds the RNA and the signal sequence of the RNC.</text>
</comment>
<dbReference type="GO" id="GO:0006614">
    <property type="term" value="P:SRP-dependent cotranslational protein targeting to membrane"/>
    <property type="evidence" value="ECO:0007669"/>
    <property type="project" value="InterPro"/>
</dbReference>
<dbReference type="SMART" id="SM00963">
    <property type="entry name" value="SRP54_N"/>
    <property type="match status" value="1"/>
</dbReference>
<dbReference type="AlphaFoldDB" id="A0A975F0P9"/>
<dbReference type="PANTHER" id="PTHR11564">
    <property type="entry name" value="SIGNAL RECOGNITION PARTICLE 54K PROTEIN SRP54"/>
    <property type="match status" value="1"/>
</dbReference>
<dbReference type="CDD" id="cd18539">
    <property type="entry name" value="SRP_G"/>
    <property type="match status" value="1"/>
</dbReference>
<dbReference type="InterPro" id="IPR003593">
    <property type="entry name" value="AAA+_ATPase"/>
</dbReference>
<evidence type="ECO:0000256" key="6">
    <source>
        <dbReference type="ARBA" id="ARBA00023135"/>
    </source>
</evidence>
<dbReference type="Pfam" id="PF02978">
    <property type="entry name" value="SRP_SPB"/>
    <property type="match status" value="1"/>
</dbReference>
<evidence type="ECO:0000256" key="3">
    <source>
        <dbReference type="ARBA" id="ARBA00022801"/>
    </source>
</evidence>
<reference evidence="11" key="2">
    <citation type="journal article" date="2021" name="Microbiol. Resour. Announc.">
        <title>Complete Genome Sequences of Three Human Oral Treponema parvum Isolates.</title>
        <authorList>
            <person name="Zeng H."/>
            <person name="Watt R.M."/>
        </authorList>
    </citation>
    <scope>NUCLEOTIDE SEQUENCE</scope>
    <source>
        <strain evidence="11">ATCC 700773</strain>
    </source>
</reference>
<dbReference type="RefSeq" id="WP_210117001.1">
    <property type="nucleotide sequence ID" value="NZ_CP054257.1"/>
</dbReference>
<comment type="similarity">
    <text evidence="1 9">Belongs to the GTP-binding SRP family. SRP54 subfamily.</text>
</comment>
<dbReference type="SUPFAM" id="SSF47446">
    <property type="entry name" value="Signal peptide-binding domain"/>
    <property type="match status" value="1"/>
</dbReference>
<reference evidence="11" key="1">
    <citation type="submission" date="2020-05" db="EMBL/GenBank/DDBJ databases">
        <authorList>
            <person name="Zeng H."/>
            <person name="Chan Y.K."/>
            <person name="Watt R.M."/>
        </authorList>
    </citation>
    <scope>NUCLEOTIDE SEQUENCE</scope>
    <source>
        <strain evidence="11">ATCC 700773</strain>
    </source>
</reference>
<accession>A0A975F0P9</accession>
<organism evidence="11 12">
    <name type="scientific">Treponema parvum</name>
    <dbReference type="NCBI Taxonomy" id="138851"/>
    <lineage>
        <taxon>Bacteria</taxon>
        <taxon>Pseudomonadati</taxon>
        <taxon>Spirochaetota</taxon>
        <taxon>Spirochaetia</taxon>
        <taxon>Spirochaetales</taxon>
        <taxon>Treponemataceae</taxon>
        <taxon>Treponema</taxon>
    </lineage>
</organism>
<dbReference type="InterPro" id="IPR022941">
    <property type="entry name" value="SRP54"/>
</dbReference>
<keyword evidence="6 9" id="KW-0733">Signal recognition particle</keyword>
<dbReference type="Gene3D" id="1.10.260.30">
    <property type="entry name" value="Signal recognition particle, SRP54 subunit, M-domain"/>
    <property type="match status" value="1"/>
</dbReference>
<gene>
    <name evidence="9 11" type="primary">ffh</name>
    <name evidence="11" type="ORF">HRI96_08800</name>
</gene>
<evidence type="ECO:0000256" key="9">
    <source>
        <dbReference type="HAMAP-Rule" id="MF_00306"/>
    </source>
</evidence>
<dbReference type="InterPro" id="IPR004125">
    <property type="entry name" value="Signal_recog_particle_SRP54_M"/>
</dbReference>
<dbReference type="Pfam" id="PF00448">
    <property type="entry name" value="SRP54"/>
    <property type="match status" value="1"/>
</dbReference>
<evidence type="ECO:0000256" key="4">
    <source>
        <dbReference type="ARBA" id="ARBA00022884"/>
    </source>
</evidence>
<dbReference type="InterPro" id="IPR036891">
    <property type="entry name" value="Signal_recog_part_SRP54_M_sf"/>
</dbReference>
<dbReference type="SMART" id="SM00382">
    <property type="entry name" value="AAA"/>
    <property type="match status" value="1"/>
</dbReference>
<name>A0A975F0P9_9SPIR</name>
<dbReference type="PANTHER" id="PTHR11564:SF5">
    <property type="entry name" value="SIGNAL RECOGNITION PARTICLE SUBUNIT SRP54"/>
    <property type="match status" value="1"/>
</dbReference>
<dbReference type="GO" id="GO:0048500">
    <property type="term" value="C:signal recognition particle"/>
    <property type="evidence" value="ECO:0007669"/>
    <property type="project" value="UniProtKB-UniRule"/>
</dbReference>
<evidence type="ECO:0000256" key="8">
    <source>
        <dbReference type="ARBA" id="ARBA00048027"/>
    </source>
</evidence>
<evidence type="ECO:0000313" key="12">
    <source>
        <dbReference type="Proteomes" id="UP000671995"/>
    </source>
</evidence>
<comment type="function">
    <text evidence="9">Involved in targeting and insertion of nascent membrane proteins into the cytoplasmic membrane. Binds to the hydrophobic signal sequence of the ribosome-nascent chain (RNC) as it emerges from the ribosomes. The SRP-RNC complex is then targeted to the cytoplasmic membrane where it interacts with the SRP receptor FtsY.</text>
</comment>
<dbReference type="InterPro" id="IPR042101">
    <property type="entry name" value="SRP54_N_sf"/>
</dbReference>
<dbReference type="EMBL" id="CP054257">
    <property type="protein sequence ID" value="QTQ12287.1"/>
    <property type="molecule type" value="Genomic_DNA"/>
</dbReference>
<evidence type="ECO:0000256" key="1">
    <source>
        <dbReference type="ARBA" id="ARBA00005450"/>
    </source>
</evidence>
<keyword evidence="5 9" id="KW-0342">GTP-binding</keyword>
<dbReference type="PROSITE" id="PS00300">
    <property type="entry name" value="SRP54"/>
    <property type="match status" value="1"/>
</dbReference>
<dbReference type="EC" id="3.6.5.4" evidence="9"/>
<dbReference type="GO" id="GO:0008312">
    <property type="term" value="F:7S RNA binding"/>
    <property type="evidence" value="ECO:0007669"/>
    <property type="project" value="InterPro"/>
</dbReference>
<evidence type="ECO:0000313" key="11">
    <source>
        <dbReference type="EMBL" id="QTQ12287.1"/>
    </source>
</evidence>
<keyword evidence="4 9" id="KW-0694">RNA-binding</keyword>
<feature type="domain" description="SRP54-type proteins GTP-binding" evidence="10">
    <location>
        <begin position="268"/>
        <end position="281"/>
    </location>
</feature>
<keyword evidence="9" id="KW-0963">Cytoplasm</keyword>
<evidence type="ECO:0000259" key="10">
    <source>
        <dbReference type="PROSITE" id="PS00300"/>
    </source>
</evidence>